<dbReference type="Pfam" id="PF14497">
    <property type="entry name" value="GST_C_3"/>
    <property type="match status" value="1"/>
</dbReference>
<dbReference type="EC" id="2.5.1.18" evidence="2"/>
<sequence>MAGKPKLHYFNGRGRMESIRWLLAAAGVEFEEKFIKTKEDLQRMRNDPSFIYQQVPMVEIDGMKLVQTRAILNYIADKHNLYGKDIKERALIDMYTEGMADLNELVAYYPFLPSGEQEASLTQIKEKAKNRYFPAFEKVLKSHGQDYLVGNKLSKADILLVELLYNVEELDPSAITSFPLLKALKNRISSLPTVKKFLQPGSPRKPYTDKKSVEEMKKTFA</sequence>
<dbReference type="PANTHER" id="PTHR11571">
    <property type="entry name" value="GLUTATHIONE S-TRANSFERASE"/>
    <property type="match status" value="1"/>
</dbReference>
<reference evidence="8 9" key="1">
    <citation type="journal article" date="2011" name="Nature">
        <title>A high-resolution map of human evolutionary constraint using 29 mammals.</title>
        <authorList>
            <person name="Lindblad-Toh K."/>
            <person name="Garber M."/>
            <person name="Zuk O."/>
            <person name="Lin M.F."/>
            <person name="Parker B.J."/>
            <person name="Washietl S."/>
            <person name="Kheradpour P."/>
            <person name="Ernst J."/>
            <person name="Jordan G."/>
            <person name="Mauceli E."/>
            <person name="Ward L.D."/>
            <person name="Lowe C.B."/>
            <person name="Holloway A.K."/>
            <person name="Clamp M."/>
            <person name="Gnerre S."/>
            <person name="Alfoldi J."/>
            <person name="Beal K."/>
            <person name="Chang J."/>
            <person name="Clawson H."/>
            <person name="Cuff J."/>
            <person name="Di Palma F."/>
            <person name="Fitzgerald S."/>
            <person name="Flicek P."/>
            <person name="Guttman M."/>
            <person name="Hubisz M.J."/>
            <person name="Jaffe D.B."/>
            <person name="Jungreis I."/>
            <person name="Kent W.J."/>
            <person name="Kostka D."/>
            <person name="Lara M."/>
            <person name="Martins A.L."/>
            <person name="Massingham T."/>
            <person name="Moltke I."/>
            <person name="Raney B.J."/>
            <person name="Rasmussen M.D."/>
            <person name="Robinson J."/>
            <person name="Stark A."/>
            <person name="Vilella A.J."/>
            <person name="Wen J."/>
            <person name="Xie X."/>
            <person name="Zody M.C."/>
            <person name="Baldwin J."/>
            <person name="Bloom T."/>
            <person name="Chin C.W."/>
            <person name="Heiman D."/>
            <person name="Nicol R."/>
            <person name="Nusbaum C."/>
            <person name="Young S."/>
            <person name="Wilkinson J."/>
            <person name="Worley K.C."/>
            <person name="Kovar C.L."/>
            <person name="Muzny D.M."/>
            <person name="Gibbs R.A."/>
            <person name="Cree A."/>
            <person name="Dihn H.H."/>
            <person name="Fowler G."/>
            <person name="Jhangiani S."/>
            <person name="Joshi V."/>
            <person name="Lee S."/>
            <person name="Lewis L.R."/>
            <person name="Nazareth L.V."/>
            <person name="Okwuonu G."/>
            <person name="Santibanez J."/>
            <person name="Warren W.C."/>
            <person name="Mardis E.R."/>
            <person name="Weinstock G.M."/>
            <person name="Wilson R.K."/>
            <person name="Delehaunty K."/>
            <person name="Dooling D."/>
            <person name="Fronik C."/>
            <person name="Fulton L."/>
            <person name="Fulton B."/>
            <person name="Graves T."/>
            <person name="Minx P."/>
            <person name="Sodergren E."/>
            <person name="Birney E."/>
            <person name="Margulies E.H."/>
            <person name="Herrero J."/>
            <person name="Green E.D."/>
            <person name="Haussler D."/>
            <person name="Siepel A."/>
            <person name="Goldman N."/>
            <person name="Pollard K.S."/>
            <person name="Pedersen J.S."/>
            <person name="Lander E.S."/>
            <person name="Kellis M."/>
        </authorList>
    </citation>
    <scope>NUCLEOTIDE SEQUENCE [LARGE SCALE GENOMIC DNA]</scope>
    <source>
        <strain evidence="8 9">Thorbecke inbred</strain>
    </source>
</reference>
<dbReference type="PROSITE" id="PS50405">
    <property type="entry name" value="GST_CTER"/>
    <property type="match status" value="1"/>
</dbReference>
<dbReference type="SFLD" id="SFLDG00363">
    <property type="entry name" value="AMPS_(cytGST):_Alpha-__Mu-__Pi"/>
    <property type="match status" value="1"/>
</dbReference>
<dbReference type="eggNOG" id="KOG1695">
    <property type="taxonomic scope" value="Eukaryota"/>
</dbReference>
<dbReference type="GO" id="GO:0070062">
    <property type="term" value="C:extracellular exosome"/>
    <property type="evidence" value="ECO:0007669"/>
    <property type="project" value="TreeGrafter"/>
</dbReference>
<dbReference type="EMBL" id="AAGW02018293">
    <property type="status" value="NOT_ANNOTATED_CDS"/>
    <property type="molecule type" value="Genomic_DNA"/>
</dbReference>
<dbReference type="Bgee" id="ENSOCUG00000029486">
    <property type="expression patterns" value="Expressed in liver and 15 other cell types or tissues"/>
</dbReference>
<evidence type="ECO:0000259" key="7">
    <source>
        <dbReference type="PROSITE" id="PS50405"/>
    </source>
</evidence>
<dbReference type="Proteomes" id="UP000001811">
    <property type="component" value="Chromosome 12"/>
</dbReference>
<dbReference type="InterPro" id="IPR040079">
    <property type="entry name" value="Glutathione_S-Trfase"/>
</dbReference>
<reference evidence="8" key="3">
    <citation type="submission" date="2025-09" db="UniProtKB">
        <authorList>
            <consortium name="Ensembl"/>
        </authorList>
    </citation>
    <scope>IDENTIFICATION</scope>
    <source>
        <strain evidence="8">Thorbecke</strain>
    </source>
</reference>
<feature type="compositionally biased region" description="Basic and acidic residues" evidence="5">
    <location>
        <begin position="206"/>
        <end position="221"/>
    </location>
</feature>
<dbReference type="EMBL" id="AAGW02018298">
    <property type="status" value="NOT_ANNOTATED_CDS"/>
    <property type="molecule type" value="Genomic_DNA"/>
</dbReference>
<evidence type="ECO:0000256" key="5">
    <source>
        <dbReference type="SAM" id="MobiDB-lite"/>
    </source>
</evidence>
<evidence type="ECO:0000256" key="3">
    <source>
        <dbReference type="ARBA" id="ARBA00022679"/>
    </source>
</evidence>
<dbReference type="CDD" id="cd03208">
    <property type="entry name" value="GST_C_Alpha"/>
    <property type="match status" value="1"/>
</dbReference>
<dbReference type="Pfam" id="PF02798">
    <property type="entry name" value="GST_N"/>
    <property type="match status" value="1"/>
</dbReference>
<dbReference type="EMBL" id="AAGW02018297">
    <property type="status" value="NOT_ANNOTATED_CDS"/>
    <property type="molecule type" value="Genomic_DNA"/>
</dbReference>
<evidence type="ECO:0000313" key="9">
    <source>
        <dbReference type="Proteomes" id="UP000001811"/>
    </source>
</evidence>
<dbReference type="FunFam" id="1.20.1050.10:FF:000005">
    <property type="entry name" value="Glutathione S-transferase A1"/>
    <property type="match status" value="1"/>
</dbReference>
<dbReference type="SUPFAM" id="SSF52833">
    <property type="entry name" value="Thioredoxin-like"/>
    <property type="match status" value="1"/>
</dbReference>
<dbReference type="HOGENOM" id="CLU_039475_4_0_1"/>
<dbReference type="InterPro" id="IPR004046">
    <property type="entry name" value="GST_C"/>
</dbReference>
<dbReference type="InterPro" id="IPR003080">
    <property type="entry name" value="GST_alpha"/>
</dbReference>
<evidence type="ECO:0000256" key="2">
    <source>
        <dbReference type="ARBA" id="ARBA00012452"/>
    </source>
</evidence>
<dbReference type="GO" id="GO:0006749">
    <property type="term" value="P:glutathione metabolic process"/>
    <property type="evidence" value="ECO:0007669"/>
    <property type="project" value="TreeGrafter"/>
</dbReference>
<dbReference type="SFLD" id="SFLDG01205">
    <property type="entry name" value="AMPS.1"/>
    <property type="match status" value="1"/>
</dbReference>
<dbReference type="InterPro" id="IPR036282">
    <property type="entry name" value="Glutathione-S-Trfase_C_sf"/>
</dbReference>
<dbReference type="ExpressionAtlas" id="G1T2B1">
    <property type="expression patterns" value="baseline"/>
</dbReference>
<protein>
    <recommendedName>
        <fullName evidence="2">glutathione transferase</fullName>
        <ecNumber evidence="2">2.5.1.18</ecNumber>
    </recommendedName>
    <alternativeName>
        <fullName evidence="4">GST class-alpha</fullName>
    </alternativeName>
</protein>
<keyword evidence="9" id="KW-1185">Reference proteome</keyword>
<comment type="similarity">
    <text evidence="1">Belongs to the GST superfamily. Alpha family.</text>
</comment>
<dbReference type="EMBL" id="AAGW02018291">
    <property type="status" value="NOT_ANNOTATED_CDS"/>
    <property type="molecule type" value="Genomic_DNA"/>
</dbReference>
<gene>
    <name evidence="8" type="primary">GSTA5</name>
</gene>
<dbReference type="Ensembl" id="ENSOCUT00000011951.3">
    <property type="protein sequence ID" value="ENSOCUP00000010277.3"/>
    <property type="gene ID" value="ENSOCUG00000029486.2"/>
</dbReference>
<dbReference type="EMBL" id="AAGW02018294">
    <property type="status" value="NOT_ANNOTATED_CDS"/>
    <property type="molecule type" value="Genomic_DNA"/>
</dbReference>
<dbReference type="InterPro" id="IPR050213">
    <property type="entry name" value="GST_superfamily"/>
</dbReference>
<dbReference type="GeneTree" id="ENSGT00940000163367"/>
<dbReference type="Gene3D" id="3.40.30.10">
    <property type="entry name" value="Glutaredoxin"/>
    <property type="match status" value="1"/>
</dbReference>
<dbReference type="GO" id="GO:0006805">
    <property type="term" value="P:xenobiotic metabolic process"/>
    <property type="evidence" value="ECO:0007669"/>
    <property type="project" value="TreeGrafter"/>
</dbReference>
<dbReference type="InterPro" id="IPR036249">
    <property type="entry name" value="Thioredoxin-like_sf"/>
</dbReference>
<evidence type="ECO:0000313" key="8">
    <source>
        <dbReference type="Ensembl" id="ENSOCUP00000010277.3"/>
    </source>
</evidence>
<keyword evidence="3" id="KW-0808">Transferase</keyword>
<dbReference type="Gene3D" id="1.20.1050.10">
    <property type="match status" value="1"/>
</dbReference>
<organism evidence="8 9">
    <name type="scientific">Oryctolagus cuniculus</name>
    <name type="common">Rabbit</name>
    <dbReference type="NCBI Taxonomy" id="9986"/>
    <lineage>
        <taxon>Eukaryota</taxon>
        <taxon>Metazoa</taxon>
        <taxon>Chordata</taxon>
        <taxon>Craniata</taxon>
        <taxon>Vertebrata</taxon>
        <taxon>Euteleostomi</taxon>
        <taxon>Mammalia</taxon>
        <taxon>Eutheria</taxon>
        <taxon>Euarchontoglires</taxon>
        <taxon>Glires</taxon>
        <taxon>Lagomorpha</taxon>
        <taxon>Leporidae</taxon>
        <taxon>Oryctolagus</taxon>
    </lineage>
</organism>
<feature type="domain" description="GST N-terminal" evidence="6">
    <location>
        <begin position="3"/>
        <end position="83"/>
    </location>
</feature>
<dbReference type="EMBL" id="AAGW02018296">
    <property type="status" value="NOT_ANNOTATED_CDS"/>
    <property type="molecule type" value="Genomic_DNA"/>
</dbReference>
<accession>G1T2B1</accession>
<dbReference type="EMBL" id="AAGW02018295">
    <property type="status" value="NOT_ANNOTATED_CDS"/>
    <property type="molecule type" value="Genomic_DNA"/>
</dbReference>
<dbReference type="PaxDb" id="9986-ENSOCUP00000010277"/>
<dbReference type="SFLD" id="SFLDS00019">
    <property type="entry name" value="Glutathione_Transferase_(cytos"/>
    <property type="match status" value="1"/>
</dbReference>
<dbReference type="SUPFAM" id="SSF47616">
    <property type="entry name" value="GST C-terminal domain-like"/>
    <property type="match status" value="1"/>
</dbReference>
<dbReference type="InterPro" id="IPR010987">
    <property type="entry name" value="Glutathione-S-Trfase_C-like"/>
</dbReference>
<reference evidence="8" key="2">
    <citation type="submission" date="2025-08" db="UniProtKB">
        <authorList>
            <consortium name="Ensembl"/>
        </authorList>
    </citation>
    <scope>IDENTIFICATION</scope>
    <source>
        <strain evidence="8">Thorbecke</strain>
    </source>
</reference>
<dbReference type="EMBL" id="AAGW02018292">
    <property type="status" value="NOT_ANNOTATED_CDS"/>
    <property type="molecule type" value="Genomic_DNA"/>
</dbReference>
<dbReference type="GO" id="GO:0005829">
    <property type="term" value="C:cytosol"/>
    <property type="evidence" value="ECO:0007669"/>
    <property type="project" value="TreeGrafter"/>
</dbReference>
<evidence type="ECO:0000256" key="1">
    <source>
        <dbReference type="ARBA" id="ARBA00011055"/>
    </source>
</evidence>
<feature type="region of interest" description="Disordered" evidence="5">
    <location>
        <begin position="197"/>
        <end position="221"/>
    </location>
</feature>
<dbReference type="EMBL" id="AAGW02018290">
    <property type="status" value="NOT_ANNOTATED_CDS"/>
    <property type="molecule type" value="Genomic_DNA"/>
</dbReference>
<dbReference type="PROSITE" id="PS50404">
    <property type="entry name" value="GST_NTER"/>
    <property type="match status" value="1"/>
</dbReference>
<evidence type="ECO:0000256" key="4">
    <source>
        <dbReference type="ARBA" id="ARBA00079752"/>
    </source>
</evidence>
<dbReference type="GO" id="GO:0004364">
    <property type="term" value="F:glutathione transferase activity"/>
    <property type="evidence" value="ECO:0007669"/>
    <property type="project" value="UniProtKB-EC"/>
</dbReference>
<dbReference type="InterPro" id="IPR004045">
    <property type="entry name" value="Glutathione_S-Trfase_N"/>
</dbReference>
<dbReference type="AlphaFoldDB" id="G1T2B1"/>
<feature type="domain" description="GST C-terminal" evidence="7">
    <location>
        <begin position="85"/>
        <end position="207"/>
    </location>
</feature>
<evidence type="ECO:0000259" key="6">
    <source>
        <dbReference type="PROSITE" id="PS50404"/>
    </source>
</evidence>
<dbReference type="PRINTS" id="PR01266">
    <property type="entry name" value="GSTRNSFRASEA"/>
</dbReference>
<name>G1T2B1_RABIT</name>
<proteinExistence type="inferred from homology"/>
<dbReference type="PANTHER" id="PTHR11571:SF107">
    <property type="entry name" value="GLUTATHIONE S-TRANSFERASE A1"/>
    <property type="match status" value="1"/>
</dbReference>